<dbReference type="OrthoDB" id="2933315at2759"/>
<feature type="transmembrane region" description="Helical" evidence="1">
    <location>
        <begin position="55"/>
        <end position="81"/>
    </location>
</feature>
<organism evidence="3 4">
    <name type="scientific">Rhodocollybia butyracea</name>
    <dbReference type="NCBI Taxonomy" id="206335"/>
    <lineage>
        <taxon>Eukaryota</taxon>
        <taxon>Fungi</taxon>
        <taxon>Dikarya</taxon>
        <taxon>Basidiomycota</taxon>
        <taxon>Agaricomycotina</taxon>
        <taxon>Agaricomycetes</taxon>
        <taxon>Agaricomycetidae</taxon>
        <taxon>Agaricales</taxon>
        <taxon>Marasmiineae</taxon>
        <taxon>Omphalotaceae</taxon>
        <taxon>Rhodocollybia</taxon>
    </lineage>
</organism>
<comment type="caution">
    <text evidence="3">The sequence shown here is derived from an EMBL/GenBank/DDBJ whole genome shotgun (WGS) entry which is preliminary data.</text>
</comment>
<feature type="transmembrane region" description="Helical" evidence="1">
    <location>
        <begin position="126"/>
        <end position="146"/>
    </location>
</feature>
<feature type="domain" description="DUF6533" evidence="2">
    <location>
        <begin position="26"/>
        <end position="70"/>
    </location>
</feature>
<dbReference type="Proteomes" id="UP000772434">
    <property type="component" value="Unassembled WGS sequence"/>
</dbReference>
<gene>
    <name evidence="3" type="ORF">BDP27DRAFT_1451399</name>
</gene>
<evidence type="ECO:0000256" key="1">
    <source>
        <dbReference type="SAM" id="Phobius"/>
    </source>
</evidence>
<keyword evidence="1" id="KW-1133">Transmembrane helix</keyword>
<keyword evidence="4" id="KW-1185">Reference proteome</keyword>
<evidence type="ECO:0000259" key="2">
    <source>
        <dbReference type="Pfam" id="PF20151"/>
    </source>
</evidence>
<keyword evidence="1" id="KW-0472">Membrane</keyword>
<dbReference type="EMBL" id="JADNRY010000153">
    <property type="protein sequence ID" value="KAF9063122.1"/>
    <property type="molecule type" value="Genomic_DNA"/>
</dbReference>
<feature type="transmembrane region" description="Helical" evidence="1">
    <location>
        <begin position="26"/>
        <end position="43"/>
    </location>
</feature>
<evidence type="ECO:0000313" key="4">
    <source>
        <dbReference type="Proteomes" id="UP000772434"/>
    </source>
</evidence>
<dbReference type="Pfam" id="PF20151">
    <property type="entry name" value="DUF6533"/>
    <property type="match status" value="1"/>
</dbReference>
<protein>
    <recommendedName>
        <fullName evidence="2">DUF6533 domain-containing protein</fullName>
    </recommendedName>
</protein>
<keyword evidence="1" id="KW-0812">Transmembrane</keyword>
<feature type="transmembrane region" description="Helical" evidence="1">
    <location>
        <begin position="93"/>
        <end position="114"/>
    </location>
</feature>
<reference evidence="3" key="1">
    <citation type="submission" date="2020-11" db="EMBL/GenBank/DDBJ databases">
        <authorList>
            <consortium name="DOE Joint Genome Institute"/>
            <person name="Ahrendt S."/>
            <person name="Riley R."/>
            <person name="Andreopoulos W."/>
            <person name="Labutti K."/>
            <person name="Pangilinan J."/>
            <person name="Ruiz-Duenas F.J."/>
            <person name="Barrasa J.M."/>
            <person name="Sanchez-Garcia M."/>
            <person name="Camarero S."/>
            <person name="Miyauchi S."/>
            <person name="Serrano A."/>
            <person name="Linde D."/>
            <person name="Babiker R."/>
            <person name="Drula E."/>
            <person name="Ayuso-Fernandez I."/>
            <person name="Pacheco R."/>
            <person name="Padilla G."/>
            <person name="Ferreira P."/>
            <person name="Barriuso J."/>
            <person name="Kellner H."/>
            <person name="Castanera R."/>
            <person name="Alfaro M."/>
            <person name="Ramirez L."/>
            <person name="Pisabarro A.G."/>
            <person name="Kuo A."/>
            <person name="Tritt A."/>
            <person name="Lipzen A."/>
            <person name="He G."/>
            <person name="Yan M."/>
            <person name="Ng V."/>
            <person name="Cullen D."/>
            <person name="Martin F."/>
            <person name="Rosso M.-N."/>
            <person name="Henrissat B."/>
            <person name="Hibbett D."/>
            <person name="Martinez A.T."/>
            <person name="Grigoriev I.V."/>
        </authorList>
    </citation>
    <scope>NUCLEOTIDE SEQUENCE</scope>
    <source>
        <strain evidence="3">AH 40177</strain>
    </source>
</reference>
<evidence type="ECO:0000313" key="3">
    <source>
        <dbReference type="EMBL" id="KAF9063122.1"/>
    </source>
</evidence>
<feature type="transmembrane region" description="Helical" evidence="1">
    <location>
        <begin position="262"/>
        <end position="282"/>
    </location>
</feature>
<name>A0A9P5U242_9AGAR</name>
<proteinExistence type="predicted"/>
<feature type="transmembrane region" description="Helical" evidence="1">
    <location>
        <begin position="177"/>
        <end position="199"/>
    </location>
</feature>
<sequence>MPDSSSDQVIAEEIIATQFQLLLGNYTNISVLVLWFCDFFLTLPTEVRSIWPSQLTGTSILFILNRYGFLFATVIQLPFYLPGNMTDTSCGNFGYTSLVFYGMTGAVGRLLSSLRVYALFGQKRSLLILLSLYIIAYEIADFSLTFPGLKMITSQGTIAEPFLQCIMQNDSSEFNEMWIIGSPLAMLAFDSTILILTLVRTFHHVMQSRKSGIRSIAEVILRDGTLYFFAIFVSASIQVIFAFDSMLLGDAVSFPLEQAESIILQFLKILPTLLINHFILNLRAFGNGTAQHSGTAPSTSGTTATPPLSALNFAENRFIGNIGAPLDPNQWDEVGEVENAVEQRFRFGNIEWEIPDRAVDPLTTLVPVIYDYEKGGAVRFVPMQREAGLSQLLS</sequence>
<accession>A0A9P5U242</accession>
<feature type="transmembrane region" description="Helical" evidence="1">
    <location>
        <begin position="220"/>
        <end position="242"/>
    </location>
</feature>
<dbReference type="AlphaFoldDB" id="A0A9P5U242"/>
<dbReference type="InterPro" id="IPR045340">
    <property type="entry name" value="DUF6533"/>
</dbReference>